<accession>A0A9P5ZN86</accession>
<gene>
    <name evidence="1" type="ORF">BDN71DRAFT_1593791</name>
</gene>
<keyword evidence="2" id="KW-1185">Reference proteome</keyword>
<comment type="caution">
    <text evidence="1">The sequence shown here is derived from an EMBL/GenBank/DDBJ whole genome shotgun (WGS) entry which is preliminary data.</text>
</comment>
<dbReference type="Proteomes" id="UP000807025">
    <property type="component" value="Unassembled WGS sequence"/>
</dbReference>
<protein>
    <submittedName>
        <fullName evidence="1">Uncharacterized protein</fullName>
    </submittedName>
</protein>
<evidence type="ECO:0000313" key="2">
    <source>
        <dbReference type="Proteomes" id="UP000807025"/>
    </source>
</evidence>
<evidence type="ECO:0000313" key="1">
    <source>
        <dbReference type="EMBL" id="KAF9488866.1"/>
    </source>
</evidence>
<proteinExistence type="predicted"/>
<dbReference type="EMBL" id="MU154693">
    <property type="protein sequence ID" value="KAF9488866.1"/>
    <property type="molecule type" value="Genomic_DNA"/>
</dbReference>
<dbReference type="OrthoDB" id="3072676at2759"/>
<dbReference type="AlphaFoldDB" id="A0A9P5ZN86"/>
<reference evidence="1" key="1">
    <citation type="submission" date="2020-11" db="EMBL/GenBank/DDBJ databases">
        <authorList>
            <consortium name="DOE Joint Genome Institute"/>
            <person name="Ahrendt S."/>
            <person name="Riley R."/>
            <person name="Andreopoulos W."/>
            <person name="Labutti K."/>
            <person name="Pangilinan J."/>
            <person name="Ruiz-Duenas F.J."/>
            <person name="Barrasa J.M."/>
            <person name="Sanchez-Garcia M."/>
            <person name="Camarero S."/>
            <person name="Miyauchi S."/>
            <person name="Serrano A."/>
            <person name="Linde D."/>
            <person name="Babiker R."/>
            <person name="Drula E."/>
            <person name="Ayuso-Fernandez I."/>
            <person name="Pacheco R."/>
            <person name="Padilla G."/>
            <person name="Ferreira P."/>
            <person name="Barriuso J."/>
            <person name="Kellner H."/>
            <person name="Castanera R."/>
            <person name="Alfaro M."/>
            <person name="Ramirez L."/>
            <person name="Pisabarro A.G."/>
            <person name="Kuo A."/>
            <person name="Tritt A."/>
            <person name="Lipzen A."/>
            <person name="He G."/>
            <person name="Yan M."/>
            <person name="Ng V."/>
            <person name="Cullen D."/>
            <person name="Martin F."/>
            <person name="Rosso M.-N."/>
            <person name="Henrissat B."/>
            <person name="Hibbett D."/>
            <person name="Martinez A.T."/>
            <person name="Grigoriev I.V."/>
        </authorList>
    </citation>
    <scope>NUCLEOTIDE SEQUENCE</scope>
    <source>
        <strain evidence="1">ATCC 90797</strain>
    </source>
</reference>
<name>A0A9P5ZN86_PLEER</name>
<organism evidence="1 2">
    <name type="scientific">Pleurotus eryngii</name>
    <name type="common">Boletus of the steppes</name>
    <dbReference type="NCBI Taxonomy" id="5323"/>
    <lineage>
        <taxon>Eukaryota</taxon>
        <taxon>Fungi</taxon>
        <taxon>Dikarya</taxon>
        <taxon>Basidiomycota</taxon>
        <taxon>Agaricomycotina</taxon>
        <taxon>Agaricomycetes</taxon>
        <taxon>Agaricomycetidae</taxon>
        <taxon>Agaricales</taxon>
        <taxon>Pleurotineae</taxon>
        <taxon>Pleurotaceae</taxon>
        <taxon>Pleurotus</taxon>
    </lineage>
</organism>
<sequence length="114" mass="13033">MQNWPSNLLAKQQLRHVLLDEQQLRQVQFVSSNILIEAYAEGTLCMMNDNVLRRRAEVHLGWSPNTLDSAQARFVVSQVRHVILSRLNEAAASTVVWYTVLGVALESIHHYLHS</sequence>